<feature type="domain" description="Helicase ATP-binding" evidence="3">
    <location>
        <begin position="33"/>
        <end position="229"/>
    </location>
</feature>
<keyword evidence="6" id="KW-1185">Reference proteome</keyword>
<dbReference type="SMART" id="SM00487">
    <property type="entry name" value="DEXDc"/>
    <property type="match status" value="1"/>
</dbReference>
<dbReference type="InterPro" id="IPR027417">
    <property type="entry name" value="P-loop_NTPase"/>
</dbReference>
<dbReference type="SUPFAM" id="SSF52540">
    <property type="entry name" value="P-loop containing nucleoside triphosphate hydrolases"/>
    <property type="match status" value="1"/>
</dbReference>
<dbReference type="InterPro" id="IPR052511">
    <property type="entry name" value="ATP-dep_Helicase"/>
</dbReference>
<reference evidence="5 6" key="1">
    <citation type="submission" date="2023-12" db="EMBL/GenBank/DDBJ databases">
        <title>Baltic Sea Cyanobacteria.</title>
        <authorList>
            <person name="Delbaje E."/>
            <person name="Fewer D.P."/>
            <person name="Shishido T.K."/>
        </authorList>
    </citation>
    <scope>NUCLEOTIDE SEQUENCE [LARGE SCALE GENOMIC DNA]</scope>
    <source>
        <strain evidence="5 6">UHCC 0370</strain>
    </source>
</reference>
<dbReference type="Pfam" id="PF00271">
    <property type="entry name" value="Helicase_C"/>
    <property type="match status" value="1"/>
</dbReference>
<evidence type="ECO:0000256" key="1">
    <source>
        <dbReference type="ARBA" id="ARBA00022741"/>
    </source>
</evidence>
<evidence type="ECO:0000259" key="4">
    <source>
        <dbReference type="PROSITE" id="PS51194"/>
    </source>
</evidence>
<proteinExistence type="predicted"/>
<name>A0ABU5TQI9_9CYAN</name>
<dbReference type="PANTHER" id="PTHR47962:SF5">
    <property type="entry name" value="ATP-DEPENDENT HELICASE LHR-RELATED"/>
    <property type="match status" value="1"/>
</dbReference>
<organism evidence="5 6">
    <name type="scientific">Pseudanabaena galeata UHCC 0370</name>
    <dbReference type="NCBI Taxonomy" id="3110310"/>
    <lineage>
        <taxon>Bacteria</taxon>
        <taxon>Bacillati</taxon>
        <taxon>Cyanobacteriota</taxon>
        <taxon>Cyanophyceae</taxon>
        <taxon>Pseudanabaenales</taxon>
        <taxon>Pseudanabaenaceae</taxon>
        <taxon>Pseudanabaena</taxon>
    </lineage>
</organism>
<evidence type="ECO:0000256" key="2">
    <source>
        <dbReference type="ARBA" id="ARBA00022840"/>
    </source>
</evidence>
<dbReference type="PROSITE" id="PS51192">
    <property type="entry name" value="HELICASE_ATP_BIND_1"/>
    <property type="match status" value="1"/>
</dbReference>
<dbReference type="InterPro" id="IPR014001">
    <property type="entry name" value="Helicase_ATP-bd"/>
</dbReference>
<evidence type="ECO:0000313" key="6">
    <source>
        <dbReference type="Proteomes" id="UP001301388"/>
    </source>
</evidence>
<dbReference type="Pfam" id="PF00270">
    <property type="entry name" value="DEAD"/>
    <property type="match status" value="1"/>
</dbReference>
<keyword evidence="2" id="KW-0067">ATP-binding</keyword>
<evidence type="ECO:0000259" key="3">
    <source>
        <dbReference type="PROSITE" id="PS51192"/>
    </source>
</evidence>
<accession>A0ABU5TQI9</accession>
<evidence type="ECO:0000313" key="5">
    <source>
        <dbReference type="EMBL" id="MEA5480608.1"/>
    </source>
</evidence>
<dbReference type="PANTHER" id="PTHR47962">
    <property type="entry name" value="ATP-DEPENDENT HELICASE LHR-RELATED-RELATED"/>
    <property type="match status" value="1"/>
</dbReference>
<dbReference type="GO" id="GO:0004386">
    <property type="term" value="F:helicase activity"/>
    <property type="evidence" value="ECO:0007669"/>
    <property type="project" value="UniProtKB-KW"/>
</dbReference>
<dbReference type="Gene3D" id="3.40.50.300">
    <property type="entry name" value="P-loop containing nucleotide triphosphate hydrolases"/>
    <property type="match status" value="2"/>
</dbReference>
<keyword evidence="5" id="KW-0347">Helicase</keyword>
<keyword evidence="5" id="KW-0378">Hydrolase</keyword>
<comment type="caution">
    <text evidence="5">The sequence shown here is derived from an EMBL/GenBank/DDBJ whole genome shotgun (WGS) entry which is preliminary data.</text>
</comment>
<dbReference type="InterPro" id="IPR011545">
    <property type="entry name" value="DEAD/DEAH_box_helicase_dom"/>
</dbReference>
<dbReference type="EMBL" id="JAYGIE010000137">
    <property type="protein sequence ID" value="MEA5480608.1"/>
    <property type="molecule type" value="Genomic_DNA"/>
</dbReference>
<dbReference type="PROSITE" id="PS51194">
    <property type="entry name" value="HELICASE_CTER"/>
    <property type="match status" value="1"/>
</dbReference>
<dbReference type="InterPro" id="IPR001650">
    <property type="entry name" value="Helicase_C-like"/>
</dbReference>
<feature type="domain" description="Helicase C-terminal" evidence="4">
    <location>
        <begin position="247"/>
        <end position="401"/>
    </location>
</feature>
<gene>
    <name evidence="5" type="ORF">VB774_23475</name>
</gene>
<protein>
    <submittedName>
        <fullName evidence="5">DEAD/DEAH box helicase</fullName>
    </submittedName>
</protein>
<keyword evidence="1" id="KW-0547">Nucleotide-binding</keyword>
<dbReference type="Proteomes" id="UP001301388">
    <property type="component" value="Unassembled WGS sequence"/>
</dbReference>
<dbReference type="RefSeq" id="WP_323263565.1">
    <property type="nucleotide sequence ID" value="NZ_JAYGIE010000137.1"/>
</dbReference>
<dbReference type="SMART" id="SM00490">
    <property type="entry name" value="HELICc"/>
    <property type="match status" value="1"/>
</dbReference>
<sequence length="721" mass="80727">MHSTFARFPPRLQQAIADRLGWSSLRPVQELAGQAILDGKNAVVLAPTAGGKTEAAIFPLLANLIENEPQGVGILYIAPIKALLNNQCDRFATYTEMVGLRSFVWHGDIKGKDKQAFLKEPAEVLLTTPESIEVMLLSAKVPHTKLFGDLRAVIIDEIHALAGSDRGTHLLSVLERLITAANNQILEGAASPRPLKFQAHDVQRVGLSATVGNPEQILHWMQGSSQRQRIVIDPPKIPAKREIAILQRDEIGAIAREASRKALGNKSLFFCQSRALAEDVAERMRDRSTDVFVHHSSVSRTERETAEENFQKGTNACILCTSTLELGIDIGDLDLVLQANAPSTVSSFLQRLGRTGRRAGKAANTTFYCENIETVLQAIAIVELARSGWVESVKCHNRTWTVLVHQLLALTLQFGAISPELAWQQLLLIPDFQGIAETEYQILIQHGIREGYFFQSGGSLSIGERAEKIFGRKNFMELYAVFSSPVLYKVKTTAGYTVGSLEQDFADKLVPSMSSFLLGGKAWLVEAIDHKERSIRVILSPKGKKPNWNSFSPQILSYELCQKIYEILTTDIDYPYIDAQSRYALTEKREDLGVLLRQQSFTAIDDGDHVTWWTFAGGQINYTIKYLLADLRPEWKVIADNFKVGIEGSEVSVQLLRSALDRLRSDFDWQSEAHRSNILAQLPLYRFSKFQPLLPEAYALETIERYLLDWESTSLFLNRFI</sequence>